<evidence type="ECO:0000256" key="1">
    <source>
        <dbReference type="SAM" id="Phobius"/>
    </source>
</evidence>
<evidence type="ECO:0000313" key="5">
    <source>
        <dbReference type="Proteomes" id="UP000233786"/>
    </source>
</evidence>
<sequence>MTKMRKRAAAAVGGVAIVAALAVPGVAAHAAAVAEQDNSFMTQAAQVNLAEITIGKLALQKANTPQVRSLAQETLTDHQDAQGKLERLAEQKGVTLPSSPNAQQQSTGKQLEGASGTMFDSIYLHAQISGHQEASTLTRSEIDSGRDADVQSFAKDFLPAVLRHLSHAQEAANALGIPPKGANTGSGGLAERAQSSTGDLGLVAGGLAMVVAAGAMLLRWRRRTG</sequence>
<keyword evidence="2" id="KW-0732">Signal</keyword>
<keyword evidence="1" id="KW-1133">Transmembrane helix</keyword>
<keyword evidence="5" id="KW-1185">Reference proteome</keyword>
<dbReference type="PANTHER" id="PTHR38593:SF1">
    <property type="entry name" value="BLR2558 PROTEIN"/>
    <property type="match status" value="1"/>
</dbReference>
<protein>
    <submittedName>
        <fullName evidence="4">Membrane protein</fullName>
    </submittedName>
</protein>
<dbReference type="STRING" id="994479.GCA_000194155_06933"/>
<feature type="signal peptide" evidence="2">
    <location>
        <begin position="1"/>
        <end position="30"/>
    </location>
</feature>
<name>A0A2N3Y5N0_SACSN</name>
<gene>
    <name evidence="4" type="ORF">A8926_6284</name>
</gene>
<feature type="domain" description="DUF4142" evidence="3">
    <location>
        <begin position="36"/>
        <end position="170"/>
    </location>
</feature>
<evidence type="ECO:0000259" key="3">
    <source>
        <dbReference type="Pfam" id="PF13628"/>
    </source>
</evidence>
<dbReference type="InterPro" id="IPR025419">
    <property type="entry name" value="DUF4142"/>
</dbReference>
<dbReference type="Pfam" id="PF13628">
    <property type="entry name" value="DUF4142"/>
    <property type="match status" value="1"/>
</dbReference>
<feature type="transmembrane region" description="Helical" evidence="1">
    <location>
        <begin position="200"/>
        <end position="220"/>
    </location>
</feature>
<reference evidence="4" key="1">
    <citation type="submission" date="2017-12" db="EMBL/GenBank/DDBJ databases">
        <title>Sequencing the genomes of 1000 Actinobacteria strains.</title>
        <authorList>
            <person name="Klenk H.-P."/>
        </authorList>
    </citation>
    <scope>NUCLEOTIDE SEQUENCE [LARGE SCALE GENOMIC DNA]</scope>
    <source>
        <strain evidence="4">DSM 44228</strain>
    </source>
</reference>
<dbReference type="Proteomes" id="UP000233786">
    <property type="component" value="Unassembled WGS sequence"/>
</dbReference>
<comment type="caution">
    <text evidence="4">The sequence shown here is derived from an EMBL/GenBank/DDBJ whole genome shotgun (WGS) entry which is preliminary data.</text>
</comment>
<dbReference type="AlphaFoldDB" id="A0A2N3Y5N0"/>
<feature type="chain" id="PRO_5014950210" evidence="2">
    <location>
        <begin position="31"/>
        <end position="225"/>
    </location>
</feature>
<dbReference type="Gene3D" id="1.20.1260.10">
    <property type="match status" value="1"/>
</dbReference>
<keyword evidence="1" id="KW-0472">Membrane</keyword>
<accession>A0A2N3Y5N0</accession>
<dbReference type="PANTHER" id="PTHR38593">
    <property type="entry name" value="BLR2558 PROTEIN"/>
    <property type="match status" value="1"/>
</dbReference>
<dbReference type="EMBL" id="PJNB01000001">
    <property type="protein sequence ID" value="PKW18218.1"/>
    <property type="molecule type" value="Genomic_DNA"/>
</dbReference>
<proteinExistence type="predicted"/>
<keyword evidence="1" id="KW-0812">Transmembrane</keyword>
<evidence type="ECO:0000256" key="2">
    <source>
        <dbReference type="SAM" id="SignalP"/>
    </source>
</evidence>
<organism evidence="4 5">
    <name type="scientific">Saccharopolyspora spinosa</name>
    <dbReference type="NCBI Taxonomy" id="60894"/>
    <lineage>
        <taxon>Bacteria</taxon>
        <taxon>Bacillati</taxon>
        <taxon>Actinomycetota</taxon>
        <taxon>Actinomycetes</taxon>
        <taxon>Pseudonocardiales</taxon>
        <taxon>Pseudonocardiaceae</taxon>
        <taxon>Saccharopolyspora</taxon>
    </lineage>
</organism>
<dbReference type="InterPro" id="IPR012347">
    <property type="entry name" value="Ferritin-like"/>
</dbReference>
<evidence type="ECO:0000313" key="4">
    <source>
        <dbReference type="EMBL" id="PKW18218.1"/>
    </source>
</evidence>